<reference evidence="1 2" key="1">
    <citation type="submission" date="2024-04" db="EMBL/GenBank/DDBJ databases">
        <title>Symmetric and asymmetric DNA N6-adenine methylation regulates different biological responses in Mucorales.</title>
        <authorList>
            <consortium name="Lawrence Berkeley National Laboratory"/>
            <person name="Lax C."/>
            <person name="Mondo S.J."/>
            <person name="Osorio-Concepcion M."/>
            <person name="Muszewska A."/>
            <person name="Corrochano-Luque M."/>
            <person name="Gutierrez G."/>
            <person name="Riley R."/>
            <person name="Lipzen A."/>
            <person name="Guo J."/>
            <person name="Hundley H."/>
            <person name="Amirebrahimi M."/>
            <person name="Ng V."/>
            <person name="Lorenzo-Gutierrez D."/>
            <person name="Binder U."/>
            <person name="Yang J."/>
            <person name="Song Y."/>
            <person name="Canovas D."/>
            <person name="Navarro E."/>
            <person name="Freitag M."/>
            <person name="Gabaldon T."/>
            <person name="Grigoriev I.V."/>
            <person name="Corrochano L.M."/>
            <person name="Nicolas F.E."/>
            <person name="Garre V."/>
        </authorList>
    </citation>
    <scope>NUCLEOTIDE SEQUENCE [LARGE SCALE GENOMIC DNA]</scope>
    <source>
        <strain evidence="1 2">L51</strain>
    </source>
</reference>
<dbReference type="EMBL" id="JBCLYO010000001">
    <property type="protein sequence ID" value="KAL0097448.1"/>
    <property type="molecule type" value="Genomic_DNA"/>
</dbReference>
<gene>
    <name evidence="1" type="ORF">J3Q64DRAFT_1629587</name>
</gene>
<evidence type="ECO:0000313" key="1">
    <source>
        <dbReference type="EMBL" id="KAL0097448.1"/>
    </source>
</evidence>
<evidence type="ECO:0000313" key="2">
    <source>
        <dbReference type="Proteomes" id="UP001448207"/>
    </source>
</evidence>
<sequence length="156" mass="17981">VNLAKNIVAILTRHHALINQLKEDRYNIIVYCRKSTIPSINRAALLQIMAVILHQRPLADKMSVSPCSSAKKSFFERDLQKYDSNYSLDFLSFIKDSKKVCVVATNYAGLTTNMDLKNYLWQVYDRFGQPSANNPFPFYFNHISISVKYLQSQSHL</sequence>
<feature type="non-terminal residue" evidence="1">
    <location>
        <position position="1"/>
    </location>
</feature>
<organism evidence="1 2">
    <name type="scientific">Phycomyces blakesleeanus</name>
    <dbReference type="NCBI Taxonomy" id="4837"/>
    <lineage>
        <taxon>Eukaryota</taxon>
        <taxon>Fungi</taxon>
        <taxon>Fungi incertae sedis</taxon>
        <taxon>Mucoromycota</taxon>
        <taxon>Mucoromycotina</taxon>
        <taxon>Mucoromycetes</taxon>
        <taxon>Mucorales</taxon>
        <taxon>Phycomycetaceae</taxon>
        <taxon>Phycomyces</taxon>
    </lineage>
</organism>
<proteinExistence type="predicted"/>
<dbReference type="Proteomes" id="UP001448207">
    <property type="component" value="Unassembled WGS sequence"/>
</dbReference>
<comment type="caution">
    <text evidence="1">The sequence shown here is derived from an EMBL/GenBank/DDBJ whole genome shotgun (WGS) entry which is preliminary data.</text>
</comment>
<accession>A0ABR3BFW8</accession>
<protein>
    <submittedName>
        <fullName evidence="1">Uncharacterized protein</fullName>
    </submittedName>
</protein>
<keyword evidence="2" id="KW-1185">Reference proteome</keyword>
<name>A0ABR3BFW8_PHYBL</name>